<keyword evidence="2" id="KW-1185">Reference proteome</keyword>
<dbReference type="AlphaFoldDB" id="A0A9R1UW03"/>
<proteinExistence type="predicted"/>
<accession>A0A9R1UW03</accession>
<evidence type="ECO:0000313" key="2">
    <source>
        <dbReference type="Proteomes" id="UP000235145"/>
    </source>
</evidence>
<reference evidence="1 2" key="1">
    <citation type="journal article" date="2017" name="Nat. Commun.">
        <title>Genome assembly with in vitro proximity ligation data and whole-genome triplication in lettuce.</title>
        <authorList>
            <person name="Reyes-Chin-Wo S."/>
            <person name="Wang Z."/>
            <person name="Yang X."/>
            <person name="Kozik A."/>
            <person name="Arikit S."/>
            <person name="Song C."/>
            <person name="Xia L."/>
            <person name="Froenicke L."/>
            <person name="Lavelle D.O."/>
            <person name="Truco M.J."/>
            <person name="Xia R."/>
            <person name="Zhu S."/>
            <person name="Xu C."/>
            <person name="Xu H."/>
            <person name="Xu X."/>
            <person name="Cox K."/>
            <person name="Korf I."/>
            <person name="Meyers B.C."/>
            <person name="Michelmore R.W."/>
        </authorList>
    </citation>
    <scope>NUCLEOTIDE SEQUENCE [LARGE SCALE GENOMIC DNA]</scope>
    <source>
        <strain evidence="2">cv. Salinas</strain>
        <tissue evidence="1">Seedlings</tissue>
    </source>
</reference>
<gene>
    <name evidence="1" type="ORF">LSAT_V11C700370000</name>
</gene>
<evidence type="ECO:0000313" key="1">
    <source>
        <dbReference type="EMBL" id="KAJ0194900.1"/>
    </source>
</evidence>
<protein>
    <submittedName>
        <fullName evidence="1">Uncharacterized protein</fullName>
    </submittedName>
</protein>
<dbReference type="EMBL" id="NBSK02000007">
    <property type="protein sequence ID" value="KAJ0194900.1"/>
    <property type="molecule type" value="Genomic_DNA"/>
</dbReference>
<sequence>MFERTYKRTNRSVYVHIYDDTAKKIEQMKNYKPLENGVVDPYMTVMKKESGGYHRIYGRDVINKLIKKVGYCYASYMILAGLMESFISNEFERYQLIAMRKEIQKDHEKKNWSN</sequence>
<comment type="caution">
    <text evidence="1">The sequence shown here is derived from an EMBL/GenBank/DDBJ whole genome shotgun (WGS) entry which is preliminary data.</text>
</comment>
<organism evidence="1 2">
    <name type="scientific">Lactuca sativa</name>
    <name type="common">Garden lettuce</name>
    <dbReference type="NCBI Taxonomy" id="4236"/>
    <lineage>
        <taxon>Eukaryota</taxon>
        <taxon>Viridiplantae</taxon>
        <taxon>Streptophyta</taxon>
        <taxon>Embryophyta</taxon>
        <taxon>Tracheophyta</taxon>
        <taxon>Spermatophyta</taxon>
        <taxon>Magnoliopsida</taxon>
        <taxon>eudicotyledons</taxon>
        <taxon>Gunneridae</taxon>
        <taxon>Pentapetalae</taxon>
        <taxon>asterids</taxon>
        <taxon>campanulids</taxon>
        <taxon>Asterales</taxon>
        <taxon>Asteraceae</taxon>
        <taxon>Cichorioideae</taxon>
        <taxon>Cichorieae</taxon>
        <taxon>Lactucinae</taxon>
        <taxon>Lactuca</taxon>
    </lineage>
</organism>
<name>A0A9R1UW03_LACSA</name>
<dbReference type="Proteomes" id="UP000235145">
    <property type="component" value="Unassembled WGS sequence"/>
</dbReference>